<comment type="caution">
    <text evidence="6">The sequence shown here is derived from an EMBL/GenBank/DDBJ whole genome shotgun (WGS) entry which is preliminary data.</text>
</comment>
<dbReference type="Gene3D" id="3.30.565.10">
    <property type="entry name" value="Histidine kinase-like ATPase, C-terminal domain"/>
    <property type="match status" value="1"/>
</dbReference>
<dbReference type="CDD" id="cd16922">
    <property type="entry name" value="HATPase_EvgS-ArcB-TorS-like"/>
    <property type="match status" value="1"/>
</dbReference>
<dbReference type="RefSeq" id="WP_246837166.1">
    <property type="nucleotide sequence ID" value="NZ_RQGI01000028.1"/>
</dbReference>
<proteinExistence type="predicted"/>
<keyword evidence="3" id="KW-0597">Phosphoprotein</keyword>
<protein>
    <recommendedName>
        <fullName evidence="2">histidine kinase</fullName>
        <ecNumber evidence="2">2.7.13.3</ecNumber>
    </recommendedName>
</protein>
<evidence type="ECO:0000259" key="5">
    <source>
        <dbReference type="PROSITE" id="PS50109"/>
    </source>
</evidence>
<organism evidence="6 7">
    <name type="scientific">Leptospira levettii</name>
    <dbReference type="NCBI Taxonomy" id="2023178"/>
    <lineage>
        <taxon>Bacteria</taxon>
        <taxon>Pseudomonadati</taxon>
        <taxon>Spirochaetota</taxon>
        <taxon>Spirochaetia</taxon>
        <taxon>Leptospirales</taxon>
        <taxon>Leptospiraceae</taxon>
        <taxon>Leptospira</taxon>
    </lineage>
</organism>
<name>A0ABY2MP23_9LEPT</name>
<accession>A0ABY2MP23</accession>
<dbReference type="PANTHER" id="PTHR45339:SF1">
    <property type="entry name" value="HYBRID SIGNAL TRANSDUCTION HISTIDINE KINASE J"/>
    <property type="match status" value="1"/>
</dbReference>
<sequence length="135" mass="15071">NRLTQILINLISNAIKFTLDGEIGLLVKLEDTSDDKVIVKFIVRDTGIGIPEKNQKIIFDHFSQADSSTSRKFGGTGLGLSIVKKLVELYGSNITLESKEGEGSEFSFILEFAKSVDSRRESFCDSKKFFKSKKE</sequence>
<dbReference type="PANTHER" id="PTHR45339">
    <property type="entry name" value="HYBRID SIGNAL TRANSDUCTION HISTIDINE KINASE J"/>
    <property type="match status" value="1"/>
</dbReference>
<evidence type="ECO:0000256" key="3">
    <source>
        <dbReference type="ARBA" id="ARBA00022553"/>
    </source>
</evidence>
<feature type="non-terminal residue" evidence="6">
    <location>
        <position position="1"/>
    </location>
</feature>
<keyword evidence="7" id="KW-1185">Reference proteome</keyword>
<dbReference type="SMART" id="SM00387">
    <property type="entry name" value="HATPase_c"/>
    <property type="match status" value="1"/>
</dbReference>
<evidence type="ECO:0000256" key="1">
    <source>
        <dbReference type="ARBA" id="ARBA00000085"/>
    </source>
</evidence>
<feature type="domain" description="Histidine kinase" evidence="5">
    <location>
        <begin position="1"/>
        <end position="114"/>
    </location>
</feature>
<dbReference type="PRINTS" id="PR00344">
    <property type="entry name" value="BCTRLSENSOR"/>
</dbReference>
<dbReference type="SUPFAM" id="SSF55874">
    <property type="entry name" value="ATPase domain of HSP90 chaperone/DNA topoisomerase II/histidine kinase"/>
    <property type="match status" value="1"/>
</dbReference>
<dbReference type="InterPro" id="IPR004358">
    <property type="entry name" value="Sig_transdc_His_kin-like_C"/>
</dbReference>
<dbReference type="PROSITE" id="PS50109">
    <property type="entry name" value="HIS_KIN"/>
    <property type="match status" value="1"/>
</dbReference>
<comment type="catalytic activity">
    <reaction evidence="1">
        <text>ATP + protein L-histidine = ADP + protein N-phospho-L-histidine.</text>
        <dbReference type="EC" id="2.7.13.3"/>
    </reaction>
</comment>
<reference evidence="7" key="1">
    <citation type="journal article" date="2019" name="PLoS Negl. Trop. Dis.">
        <title>Revisiting the worldwide diversity of Leptospira species in the environment.</title>
        <authorList>
            <person name="Vincent A.T."/>
            <person name="Schiettekatte O."/>
            <person name="Bourhy P."/>
            <person name="Veyrier F.J."/>
            <person name="Picardeau M."/>
        </authorList>
    </citation>
    <scope>NUCLEOTIDE SEQUENCE [LARGE SCALE GENOMIC DNA]</scope>
    <source>
        <strain evidence="7">201702449</strain>
    </source>
</reference>
<dbReference type="InterPro" id="IPR003594">
    <property type="entry name" value="HATPase_dom"/>
</dbReference>
<gene>
    <name evidence="6" type="ORF">EHQ60_09000</name>
</gene>
<dbReference type="InterPro" id="IPR005467">
    <property type="entry name" value="His_kinase_dom"/>
</dbReference>
<dbReference type="InterPro" id="IPR036890">
    <property type="entry name" value="HATPase_C_sf"/>
</dbReference>
<dbReference type="Proteomes" id="UP000297352">
    <property type="component" value="Unassembled WGS sequence"/>
</dbReference>
<dbReference type="EC" id="2.7.13.3" evidence="2"/>
<evidence type="ECO:0000313" key="7">
    <source>
        <dbReference type="Proteomes" id="UP000297352"/>
    </source>
</evidence>
<keyword evidence="4" id="KW-0902">Two-component regulatory system</keyword>
<dbReference type="Pfam" id="PF02518">
    <property type="entry name" value="HATPase_c"/>
    <property type="match status" value="1"/>
</dbReference>
<evidence type="ECO:0000256" key="2">
    <source>
        <dbReference type="ARBA" id="ARBA00012438"/>
    </source>
</evidence>
<dbReference type="EMBL" id="RQGI01000028">
    <property type="protein sequence ID" value="TGL71308.1"/>
    <property type="molecule type" value="Genomic_DNA"/>
</dbReference>
<evidence type="ECO:0000256" key="4">
    <source>
        <dbReference type="ARBA" id="ARBA00023012"/>
    </source>
</evidence>
<evidence type="ECO:0000313" key="6">
    <source>
        <dbReference type="EMBL" id="TGL71308.1"/>
    </source>
</evidence>